<organism evidence="1 2">
    <name type="scientific">Smallanthus sonchifolius</name>
    <dbReference type="NCBI Taxonomy" id="185202"/>
    <lineage>
        <taxon>Eukaryota</taxon>
        <taxon>Viridiplantae</taxon>
        <taxon>Streptophyta</taxon>
        <taxon>Embryophyta</taxon>
        <taxon>Tracheophyta</taxon>
        <taxon>Spermatophyta</taxon>
        <taxon>Magnoliopsida</taxon>
        <taxon>eudicotyledons</taxon>
        <taxon>Gunneridae</taxon>
        <taxon>Pentapetalae</taxon>
        <taxon>asterids</taxon>
        <taxon>campanulids</taxon>
        <taxon>Asterales</taxon>
        <taxon>Asteraceae</taxon>
        <taxon>Asteroideae</taxon>
        <taxon>Heliantheae alliance</taxon>
        <taxon>Millerieae</taxon>
        <taxon>Smallanthus</taxon>
    </lineage>
</organism>
<evidence type="ECO:0000313" key="1">
    <source>
        <dbReference type="EMBL" id="KAI3760095.1"/>
    </source>
</evidence>
<sequence>MAPASMESRSPDPQLKVSSPMISPISDKNFWSVLRNRIDTLLENQKGQAFNYEGGNRAKRLKEDSMLLLRGFDSVASSLSQLSNNLDNALQGAKDLARPPTLSDVLHSSLQQAKTNQNSSNEEQEEDQNLDSNKRGTKRKLDPEDSSEDTHDNPKEFGKLNRAKNIAVSMAKQAGFLAREMKSMKSDLCFMQERCSILEEENRRLRDGFVKGVPPEEDDLVRLQLEALLTEKSRLANDNANLTRENQCLRQLVEYHQLTSQQEEEVMDDNDYERALLTEKSRLANDNANLTRENQCLRQLVEYHQLTSQQEEEVMDDNDYERVIRGVCLDFSSPPPGIPEDLAGEEEDAGDGVSEHPETCCLNDHYDEEKD</sequence>
<dbReference type="Proteomes" id="UP001056120">
    <property type="component" value="Linkage Group LG17"/>
</dbReference>
<comment type="caution">
    <text evidence="1">The sequence shown here is derived from an EMBL/GenBank/DDBJ whole genome shotgun (WGS) entry which is preliminary data.</text>
</comment>
<accession>A0ACB9EMR3</accession>
<keyword evidence="2" id="KW-1185">Reference proteome</keyword>
<reference evidence="2" key="1">
    <citation type="journal article" date="2022" name="Mol. Ecol. Resour.">
        <title>The genomes of chicory, endive, great burdock and yacon provide insights into Asteraceae palaeo-polyploidization history and plant inulin production.</title>
        <authorList>
            <person name="Fan W."/>
            <person name="Wang S."/>
            <person name="Wang H."/>
            <person name="Wang A."/>
            <person name="Jiang F."/>
            <person name="Liu H."/>
            <person name="Zhao H."/>
            <person name="Xu D."/>
            <person name="Zhang Y."/>
        </authorList>
    </citation>
    <scope>NUCLEOTIDE SEQUENCE [LARGE SCALE GENOMIC DNA]</scope>
    <source>
        <strain evidence="2">cv. Yunnan</strain>
    </source>
</reference>
<proteinExistence type="predicted"/>
<name>A0ACB9EMR3_9ASTR</name>
<gene>
    <name evidence="1" type="ORF">L1987_50485</name>
</gene>
<dbReference type="EMBL" id="CM042034">
    <property type="protein sequence ID" value="KAI3760095.1"/>
    <property type="molecule type" value="Genomic_DNA"/>
</dbReference>
<evidence type="ECO:0000313" key="2">
    <source>
        <dbReference type="Proteomes" id="UP001056120"/>
    </source>
</evidence>
<reference evidence="1 2" key="2">
    <citation type="journal article" date="2022" name="Mol. Ecol. Resour.">
        <title>The genomes of chicory, endive, great burdock and yacon provide insights into Asteraceae paleo-polyploidization history and plant inulin production.</title>
        <authorList>
            <person name="Fan W."/>
            <person name="Wang S."/>
            <person name="Wang H."/>
            <person name="Wang A."/>
            <person name="Jiang F."/>
            <person name="Liu H."/>
            <person name="Zhao H."/>
            <person name="Xu D."/>
            <person name="Zhang Y."/>
        </authorList>
    </citation>
    <scope>NUCLEOTIDE SEQUENCE [LARGE SCALE GENOMIC DNA]</scope>
    <source>
        <strain evidence="2">cv. Yunnan</strain>
        <tissue evidence="1">Leaves</tissue>
    </source>
</reference>
<protein>
    <submittedName>
        <fullName evidence="1">Uncharacterized protein</fullName>
    </submittedName>
</protein>